<dbReference type="EMBL" id="LAZR01012052">
    <property type="protein sequence ID" value="KKM45488.1"/>
    <property type="molecule type" value="Genomic_DNA"/>
</dbReference>
<reference evidence="2" key="1">
    <citation type="journal article" date="2015" name="Nature">
        <title>Complex archaea that bridge the gap between prokaryotes and eukaryotes.</title>
        <authorList>
            <person name="Spang A."/>
            <person name="Saw J.H."/>
            <person name="Jorgensen S.L."/>
            <person name="Zaremba-Niedzwiedzka K."/>
            <person name="Martijn J."/>
            <person name="Lind A.E."/>
            <person name="van Eijk R."/>
            <person name="Schleper C."/>
            <person name="Guy L."/>
            <person name="Ettema T.J."/>
        </authorList>
    </citation>
    <scope>NUCLEOTIDE SEQUENCE</scope>
</reference>
<evidence type="ECO:0000313" key="2">
    <source>
        <dbReference type="EMBL" id="KKM45488.1"/>
    </source>
</evidence>
<sequence>MNDDLRERLRSALDDHGLPPSPALLEKLVEAALSGPEPAIAGDMTETQWRAWNRGEFPPPEQPAGDATSP</sequence>
<name>A0A0F9L3Z6_9ZZZZ</name>
<protein>
    <submittedName>
        <fullName evidence="2">Uncharacterized protein</fullName>
    </submittedName>
</protein>
<dbReference type="AlphaFoldDB" id="A0A0F9L3Z6"/>
<gene>
    <name evidence="2" type="ORF">LCGC14_1560750</name>
</gene>
<accession>A0A0F9L3Z6</accession>
<evidence type="ECO:0000256" key="1">
    <source>
        <dbReference type="SAM" id="MobiDB-lite"/>
    </source>
</evidence>
<feature type="region of interest" description="Disordered" evidence="1">
    <location>
        <begin position="38"/>
        <end position="70"/>
    </location>
</feature>
<proteinExistence type="predicted"/>
<organism evidence="2">
    <name type="scientific">marine sediment metagenome</name>
    <dbReference type="NCBI Taxonomy" id="412755"/>
    <lineage>
        <taxon>unclassified sequences</taxon>
        <taxon>metagenomes</taxon>
        <taxon>ecological metagenomes</taxon>
    </lineage>
</organism>
<comment type="caution">
    <text evidence="2">The sequence shown here is derived from an EMBL/GenBank/DDBJ whole genome shotgun (WGS) entry which is preliminary data.</text>
</comment>